<evidence type="ECO:0000313" key="3">
    <source>
        <dbReference type="Proteomes" id="UP000177921"/>
    </source>
</evidence>
<keyword evidence="1" id="KW-1133">Transmembrane helix</keyword>
<name>A0A1F5FXA4_9BACT</name>
<feature type="transmembrane region" description="Helical" evidence="1">
    <location>
        <begin position="46"/>
        <end position="66"/>
    </location>
</feature>
<dbReference type="Proteomes" id="UP000177921">
    <property type="component" value="Unassembled WGS sequence"/>
</dbReference>
<reference evidence="2 3" key="1">
    <citation type="journal article" date="2016" name="Nat. Commun.">
        <title>Thousands of microbial genomes shed light on interconnected biogeochemical processes in an aquifer system.</title>
        <authorList>
            <person name="Anantharaman K."/>
            <person name="Brown C.T."/>
            <person name="Hug L.A."/>
            <person name="Sharon I."/>
            <person name="Castelle C.J."/>
            <person name="Probst A.J."/>
            <person name="Thomas B.C."/>
            <person name="Singh A."/>
            <person name="Wilkins M.J."/>
            <person name="Karaoz U."/>
            <person name="Brodie E.L."/>
            <person name="Williams K.H."/>
            <person name="Hubbard S.S."/>
            <person name="Banfield J.F."/>
        </authorList>
    </citation>
    <scope>NUCLEOTIDE SEQUENCE [LARGE SCALE GENOMIC DNA]</scope>
</reference>
<proteinExistence type="predicted"/>
<gene>
    <name evidence="2" type="ORF">A2618_01495</name>
</gene>
<dbReference type="Gene3D" id="2.60.40.1120">
    <property type="entry name" value="Carboxypeptidase-like, regulatory domain"/>
    <property type="match status" value="1"/>
</dbReference>
<sequence>MQQHPVPQNVTQYQFRLVGDMTLKQFLELAGGMLLAYLIYASNLFIVFKLPLALLGLFLGIALAFFPIEDRPLDVWFINFVKSIYAPTRFIWKKTERIPSLFLFSPHPITNTVTAVKTIKAPPIALPAAPASDLSDLETSHLTTLNSLFSALPAPAPTSHTTPIFEKPSVTVRKLTLPSPAVATDVDVASPVPVVAPIVSPPIITPPPVVTPPPTTIFVRPTPTPAANLVTTPPKPISLPLSPQRPNLVVGVTTDPAGKLVEGAIVQIVDATGLPARAMKTNALGQFATATPLSPGTYTVEVDSGSHTFSPQQLVISDQIIPPFELRATA</sequence>
<organism evidence="2 3">
    <name type="scientific">Candidatus Collierbacteria bacterium RIFOXYD1_FULL_46_26</name>
    <dbReference type="NCBI Taxonomy" id="1817732"/>
    <lineage>
        <taxon>Bacteria</taxon>
        <taxon>Candidatus Collieribacteriota</taxon>
    </lineage>
</organism>
<accession>A0A1F5FXA4</accession>
<evidence type="ECO:0000313" key="2">
    <source>
        <dbReference type="EMBL" id="OGD84247.1"/>
    </source>
</evidence>
<keyword evidence="1" id="KW-0812">Transmembrane</keyword>
<protein>
    <submittedName>
        <fullName evidence="2">Uncharacterized protein</fullName>
    </submittedName>
</protein>
<keyword evidence="1" id="KW-0472">Membrane</keyword>
<evidence type="ECO:0000256" key="1">
    <source>
        <dbReference type="SAM" id="Phobius"/>
    </source>
</evidence>
<feature type="transmembrane region" description="Helical" evidence="1">
    <location>
        <begin position="21"/>
        <end position="40"/>
    </location>
</feature>
<comment type="caution">
    <text evidence="2">The sequence shown here is derived from an EMBL/GenBank/DDBJ whole genome shotgun (WGS) entry which is preliminary data.</text>
</comment>
<dbReference type="EMBL" id="MFAR01000040">
    <property type="protein sequence ID" value="OGD84247.1"/>
    <property type="molecule type" value="Genomic_DNA"/>
</dbReference>
<dbReference type="SUPFAM" id="SSF49478">
    <property type="entry name" value="Cna protein B-type domain"/>
    <property type="match status" value="1"/>
</dbReference>
<dbReference type="AlphaFoldDB" id="A0A1F5FXA4"/>